<reference evidence="8" key="1">
    <citation type="journal article" date="2019" name="Int. J. Syst. Evol. Microbiol.">
        <title>The Global Catalogue of Microorganisms (GCM) 10K type strain sequencing project: providing services to taxonomists for standard genome sequencing and annotation.</title>
        <authorList>
            <consortium name="The Broad Institute Genomics Platform"/>
            <consortium name="The Broad Institute Genome Sequencing Center for Infectious Disease"/>
            <person name="Wu L."/>
            <person name="Ma J."/>
        </authorList>
    </citation>
    <scope>NUCLEOTIDE SEQUENCE [LARGE SCALE GENOMIC DNA]</scope>
    <source>
        <strain evidence="8">KCTC 33842</strain>
    </source>
</reference>
<evidence type="ECO:0000256" key="5">
    <source>
        <dbReference type="ARBA" id="ARBA00023118"/>
    </source>
</evidence>
<proteinExistence type="inferred from homology"/>
<comment type="similarity">
    <text evidence="2">Belongs to the CRISPR-associated Csm2 family.</text>
</comment>
<keyword evidence="5" id="KW-0051">Antiviral defense</keyword>
<keyword evidence="8" id="KW-1185">Reference proteome</keyword>
<gene>
    <name evidence="7" type="primary">csm2</name>
    <name evidence="7" type="ORF">ACFSR9_04780</name>
</gene>
<dbReference type="RefSeq" id="WP_386843548.1">
    <property type="nucleotide sequence ID" value="NZ_JBHUMK010000014.1"/>
</dbReference>
<comment type="function">
    <text evidence="1">This subunit may be involved in monitoring complementarity of crRNA and target RNA.</text>
</comment>
<dbReference type="EMBL" id="JBHUMK010000014">
    <property type="protein sequence ID" value="MFD2608755.1"/>
    <property type="molecule type" value="Genomic_DNA"/>
</dbReference>
<accession>A0ABW5P145</accession>
<evidence type="ECO:0000313" key="7">
    <source>
        <dbReference type="EMBL" id="MFD2608755.1"/>
    </source>
</evidence>
<evidence type="ECO:0000256" key="2">
    <source>
        <dbReference type="ARBA" id="ARBA00006896"/>
    </source>
</evidence>
<evidence type="ECO:0000256" key="4">
    <source>
        <dbReference type="ARBA" id="ARBA00022884"/>
    </source>
</evidence>
<evidence type="ECO:0000256" key="3">
    <source>
        <dbReference type="ARBA" id="ARBA00016118"/>
    </source>
</evidence>
<dbReference type="Proteomes" id="UP001597475">
    <property type="component" value="Unassembled WGS sequence"/>
</dbReference>
<organism evidence="7 8">
    <name type="scientific">Deinococcus taklimakanensis</name>
    <dbReference type="NCBI Taxonomy" id="536443"/>
    <lineage>
        <taxon>Bacteria</taxon>
        <taxon>Thermotogati</taxon>
        <taxon>Deinococcota</taxon>
        <taxon>Deinococci</taxon>
        <taxon>Deinococcales</taxon>
        <taxon>Deinococcaceae</taxon>
        <taxon>Deinococcus</taxon>
    </lineage>
</organism>
<dbReference type="Pfam" id="PF03750">
    <property type="entry name" value="Csm2_III-A"/>
    <property type="match status" value="1"/>
</dbReference>
<sequence>MTWTQEFQKARGTAPTLSHIEDFNGLVALANTVGQGLQRGEVSSRQIRVLLSETTAGISRIRRGKTLGAEWDPNLVVQSDKTAQEKRTIRQEQENKAARQEAALLNITLIYSAARGKKGTAAIQDLAELLKVMTAHVRSFEDFKVLRKFSEAVMAYFKFHGGK</sequence>
<dbReference type="NCBIfam" id="TIGR01870">
    <property type="entry name" value="cas_TM1810_Csm2"/>
    <property type="match status" value="1"/>
</dbReference>
<evidence type="ECO:0000256" key="6">
    <source>
        <dbReference type="ARBA" id="ARBA00031723"/>
    </source>
</evidence>
<evidence type="ECO:0000313" key="8">
    <source>
        <dbReference type="Proteomes" id="UP001597475"/>
    </source>
</evidence>
<protein>
    <recommendedName>
        <fullName evidence="3">CRISPR system Cms protein Csm2</fullName>
    </recommendedName>
    <alternativeName>
        <fullName evidence="6">CRISPR type III A-associated protein Csm2</fullName>
    </alternativeName>
</protein>
<keyword evidence="4" id="KW-0694">RNA-binding</keyword>
<evidence type="ECO:0000256" key="1">
    <source>
        <dbReference type="ARBA" id="ARBA00003640"/>
    </source>
</evidence>
<dbReference type="InterPro" id="IPR010149">
    <property type="entry name" value="CRISPR-assoc_prot_Csm2_III-A"/>
</dbReference>
<name>A0ABW5P145_9DEIO</name>
<comment type="caution">
    <text evidence="7">The sequence shown here is derived from an EMBL/GenBank/DDBJ whole genome shotgun (WGS) entry which is preliminary data.</text>
</comment>